<dbReference type="HOGENOM" id="CLU_1347206_0_0_9"/>
<sequence length="204" mass="22872">MPTFVIVLIIIAGVIFLILKSRIKFHAYYSEKIEVSIRYLFFKFNAKKPQEGQTDNEKQAVEKQSEQPQKVTLEQLRSFLDTIGQFWDEFIGQISKFKEKFRIDKLNLELVIGGGDAAETAITYGQACAVVFPVISLLERIIKIKKKKILVNANFNGDGSIVFEITASISIGALITAGAANTVKILLTLIKNPIKFGQRGMQNE</sequence>
<name>A0A078KKA8_9FIRM</name>
<feature type="transmembrane region" description="Helical" evidence="1">
    <location>
        <begin position="6"/>
        <end position="23"/>
    </location>
</feature>
<dbReference type="Proteomes" id="UP000032431">
    <property type="component" value="Chromosome I"/>
</dbReference>
<dbReference type="PATRIC" id="fig|29343.3.peg.1053"/>
<dbReference type="KEGG" id="ccel:CCDG5_0999"/>
<keyword evidence="1" id="KW-0472">Membrane</keyword>
<organism evidence="2 3">
    <name type="scientific">[Clostridium] cellulosi</name>
    <dbReference type="NCBI Taxonomy" id="29343"/>
    <lineage>
        <taxon>Bacteria</taxon>
        <taxon>Bacillati</taxon>
        <taxon>Bacillota</taxon>
        <taxon>Clostridia</taxon>
        <taxon>Eubacteriales</taxon>
        <taxon>Oscillospiraceae</taxon>
        <taxon>Oscillospiraceae incertae sedis</taxon>
    </lineage>
</organism>
<accession>A0A078KKA8</accession>
<dbReference type="EMBL" id="LM995447">
    <property type="protein sequence ID" value="CDZ24116.1"/>
    <property type="molecule type" value="Genomic_DNA"/>
</dbReference>
<dbReference type="AlphaFoldDB" id="A0A078KKA8"/>
<gene>
    <name evidence="2" type="ORF">CCDG5_0999</name>
</gene>
<keyword evidence="1" id="KW-1133">Transmembrane helix</keyword>
<evidence type="ECO:0000256" key="1">
    <source>
        <dbReference type="SAM" id="Phobius"/>
    </source>
</evidence>
<evidence type="ECO:0000313" key="2">
    <source>
        <dbReference type="EMBL" id="CDZ24116.1"/>
    </source>
</evidence>
<proteinExistence type="predicted"/>
<keyword evidence="3" id="KW-1185">Reference proteome</keyword>
<dbReference type="InterPro" id="IPR021338">
    <property type="entry name" value="DUF2953"/>
</dbReference>
<protein>
    <submittedName>
        <fullName evidence="2">Uncharacterized protein</fullName>
    </submittedName>
</protein>
<evidence type="ECO:0000313" key="3">
    <source>
        <dbReference type="Proteomes" id="UP000032431"/>
    </source>
</evidence>
<dbReference type="STRING" id="29343.CCDG5_0999"/>
<dbReference type="OrthoDB" id="1863929at2"/>
<keyword evidence="1" id="KW-0812">Transmembrane</keyword>
<dbReference type="Pfam" id="PF11167">
    <property type="entry name" value="DUF2953"/>
    <property type="match status" value="1"/>
</dbReference>
<reference evidence="3" key="1">
    <citation type="submission" date="2014-07" db="EMBL/GenBank/DDBJ databases">
        <authorList>
            <person name="Wibberg D."/>
        </authorList>
    </citation>
    <scope>NUCLEOTIDE SEQUENCE [LARGE SCALE GENOMIC DNA]</scope>
    <source>
        <strain evidence="3">DG5</strain>
    </source>
</reference>